<dbReference type="InterPro" id="IPR029058">
    <property type="entry name" value="AB_hydrolase_fold"/>
</dbReference>
<gene>
    <name evidence="3" type="ORF">CYY_007413</name>
</gene>
<feature type="compositionally biased region" description="Polar residues" evidence="1">
    <location>
        <begin position="13"/>
        <end position="23"/>
    </location>
</feature>
<dbReference type="PRINTS" id="PR00111">
    <property type="entry name" value="ABHYDROLASE"/>
</dbReference>
<feature type="domain" description="AB hydrolase-1" evidence="2">
    <location>
        <begin position="99"/>
        <end position="348"/>
    </location>
</feature>
<keyword evidence="4" id="KW-1185">Reference proteome</keyword>
<comment type="caution">
    <text evidence="3">The sequence shown here is derived from an EMBL/GenBank/DDBJ whole genome shotgun (WGS) entry which is preliminary data.</text>
</comment>
<name>A0A8J4PXF4_9MYCE</name>
<dbReference type="Pfam" id="PF00561">
    <property type="entry name" value="Abhydrolase_1"/>
    <property type="match status" value="1"/>
</dbReference>
<sequence>MSSITIEKEDSNNHSSSTDYIENNEGKTNIDQEVPPILNPPFSDHSIEIYRDGHYAKLTNGWTWYQLFEPQVNHENSTITPRLLKNLKEKTFTMPTKFIVCFHGITWWSMSFHRLVQSFVENGYTVLLFDFYGRGRSCAPETLTYSLDMFVSQAIDLLDYLEITDMINLVGYSMGGAVATLFASTFPQRINRLIGMGPAIVPVPIPFIGKLVTMGYGVGKFLFSLFGAQSLLRKVETERFSMDIHEPENIDPLIIDDLVEKVKWLIEKKPGYLNSFHNTLCSIDFGRGNVELLTQITSQQNLKVLIILGNKDQIIPYEEALLIFKNNLPHAKIETIMNCGHAFTLEKPLELSEAIIKFLKEPL</sequence>
<dbReference type="EMBL" id="AJWJ01000394">
    <property type="protein sequence ID" value="KAF2071276.1"/>
    <property type="molecule type" value="Genomic_DNA"/>
</dbReference>
<dbReference type="Proteomes" id="UP000695562">
    <property type="component" value="Unassembled WGS sequence"/>
</dbReference>
<proteinExistence type="predicted"/>
<dbReference type="PANTHER" id="PTHR43194:SF2">
    <property type="entry name" value="PEROXISOMAL MEMBRANE PROTEIN LPX1"/>
    <property type="match status" value="1"/>
</dbReference>
<feature type="compositionally biased region" description="Basic and acidic residues" evidence="1">
    <location>
        <begin position="1"/>
        <end position="12"/>
    </location>
</feature>
<reference evidence="3" key="1">
    <citation type="submission" date="2020-01" db="EMBL/GenBank/DDBJ databases">
        <title>Development of genomics and gene disruption for Polysphondylium violaceum indicates a role for the polyketide synthase stlB in stalk morphogenesis.</title>
        <authorList>
            <person name="Narita B."/>
            <person name="Kawabe Y."/>
            <person name="Kin K."/>
            <person name="Saito T."/>
            <person name="Gibbs R."/>
            <person name="Kuspa A."/>
            <person name="Muzny D."/>
            <person name="Queller D."/>
            <person name="Richards S."/>
            <person name="Strassman J."/>
            <person name="Sucgang R."/>
            <person name="Worley K."/>
            <person name="Schaap P."/>
        </authorList>
    </citation>
    <scope>NUCLEOTIDE SEQUENCE</scope>
    <source>
        <strain evidence="3">QSvi11</strain>
    </source>
</reference>
<dbReference type="SUPFAM" id="SSF53474">
    <property type="entry name" value="alpha/beta-Hydrolases"/>
    <property type="match status" value="1"/>
</dbReference>
<dbReference type="Gene3D" id="3.40.50.1820">
    <property type="entry name" value="alpha/beta hydrolase"/>
    <property type="match status" value="1"/>
</dbReference>
<evidence type="ECO:0000259" key="2">
    <source>
        <dbReference type="Pfam" id="PF00561"/>
    </source>
</evidence>
<dbReference type="InterPro" id="IPR050228">
    <property type="entry name" value="Carboxylesterase_BioH"/>
</dbReference>
<organism evidence="3 4">
    <name type="scientific">Polysphondylium violaceum</name>
    <dbReference type="NCBI Taxonomy" id="133409"/>
    <lineage>
        <taxon>Eukaryota</taxon>
        <taxon>Amoebozoa</taxon>
        <taxon>Evosea</taxon>
        <taxon>Eumycetozoa</taxon>
        <taxon>Dictyostelia</taxon>
        <taxon>Dictyosteliales</taxon>
        <taxon>Dictyosteliaceae</taxon>
        <taxon>Polysphondylium</taxon>
    </lineage>
</organism>
<dbReference type="InterPro" id="IPR000073">
    <property type="entry name" value="AB_hydrolase_1"/>
</dbReference>
<evidence type="ECO:0000256" key="1">
    <source>
        <dbReference type="SAM" id="MobiDB-lite"/>
    </source>
</evidence>
<dbReference type="PANTHER" id="PTHR43194">
    <property type="entry name" value="HYDROLASE ALPHA/BETA FOLD FAMILY"/>
    <property type="match status" value="1"/>
</dbReference>
<accession>A0A8J4PXF4</accession>
<protein>
    <recommendedName>
        <fullName evidence="2">AB hydrolase-1 domain-containing protein</fullName>
    </recommendedName>
</protein>
<evidence type="ECO:0000313" key="4">
    <source>
        <dbReference type="Proteomes" id="UP000695562"/>
    </source>
</evidence>
<dbReference type="OrthoDB" id="408373at2759"/>
<dbReference type="AlphaFoldDB" id="A0A8J4PXF4"/>
<evidence type="ECO:0000313" key="3">
    <source>
        <dbReference type="EMBL" id="KAF2071276.1"/>
    </source>
</evidence>
<feature type="region of interest" description="Disordered" evidence="1">
    <location>
        <begin position="1"/>
        <end position="35"/>
    </location>
</feature>